<dbReference type="Proteomes" id="UP000503462">
    <property type="component" value="Chromosome 4"/>
</dbReference>
<feature type="transmembrane region" description="Helical" evidence="4">
    <location>
        <begin position="95"/>
        <end position="115"/>
    </location>
</feature>
<feature type="transmembrane region" description="Helical" evidence="4">
    <location>
        <begin position="121"/>
        <end position="147"/>
    </location>
</feature>
<feature type="transmembrane region" description="Helical" evidence="4">
    <location>
        <begin position="262"/>
        <end position="281"/>
    </location>
</feature>
<proteinExistence type="inferred from homology"/>
<evidence type="ECO:0000256" key="1">
    <source>
        <dbReference type="ARBA" id="ARBA00004141"/>
    </source>
</evidence>
<feature type="region of interest" description="Disordered" evidence="3">
    <location>
        <begin position="1"/>
        <end position="20"/>
    </location>
</feature>
<dbReference type="PANTHER" id="PTHR11360">
    <property type="entry name" value="MONOCARBOXYLATE TRANSPORTER"/>
    <property type="match status" value="1"/>
</dbReference>
<comment type="subcellular location">
    <subcellularLocation>
        <location evidence="1">Membrane</location>
        <topology evidence="1">Multi-pass membrane protein</topology>
    </subcellularLocation>
</comment>
<gene>
    <name evidence="6" type="ORF">AMS68_006872</name>
</gene>
<dbReference type="GO" id="GO:0022857">
    <property type="term" value="F:transmembrane transporter activity"/>
    <property type="evidence" value="ECO:0007669"/>
    <property type="project" value="InterPro"/>
</dbReference>
<feature type="transmembrane region" description="Helical" evidence="4">
    <location>
        <begin position="159"/>
        <end position="181"/>
    </location>
</feature>
<dbReference type="InterPro" id="IPR050327">
    <property type="entry name" value="Proton-linked_MCT"/>
</dbReference>
<feature type="transmembrane region" description="Helical" evidence="4">
    <location>
        <begin position="228"/>
        <end position="250"/>
    </location>
</feature>
<dbReference type="SUPFAM" id="SSF103473">
    <property type="entry name" value="MFS general substrate transporter"/>
    <property type="match status" value="1"/>
</dbReference>
<feature type="domain" description="Major facilitator superfamily (MFS) profile" evidence="5">
    <location>
        <begin position="1"/>
        <end position="407"/>
    </location>
</feature>
<dbReference type="InterPro" id="IPR020846">
    <property type="entry name" value="MFS_dom"/>
</dbReference>
<dbReference type="GO" id="GO:0016020">
    <property type="term" value="C:membrane"/>
    <property type="evidence" value="ECO:0007669"/>
    <property type="project" value="UniProtKB-SubCell"/>
</dbReference>
<keyword evidence="4" id="KW-1133">Transmembrane helix</keyword>
<dbReference type="InterPro" id="IPR011701">
    <property type="entry name" value="MFS"/>
</dbReference>
<accession>A0A6H0Y352</accession>
<evidence type="ECO:0000313" key="6">
    <source>
        <dbReference type="EMBL" id="QIX01355.1"/>
    </source>
</evidence>
<dbReference type="PANTHER" id="PTHR11360:SF281">
    <property type="entry name" value="ASPYRIDONES EFFLUX PROTEIN APDF-RELATED"/>
    <property type="match status" value="1"/>
</dbReference>
<evidence type="ECO:0000313" key="7">
    <source>
        <dbReference type="Proteomes" id="UP000503462"/>
    </source>
</evidence>
<organism evidence="6 7">
    <name type="scientific">Peltaster fructicola</name>
    <dbReference type="NCBI Taxonomy" id="286661"/>
    <lineage>
        <taxon>Eukaryota</taxon>
        <taxon>Fungi</taxon>
        <taxon>Dikarya</taxon>
        <taxon>Ascomycota</taxon>
        <taxon>Pezizomycotina</taxon>
        <taxon>Dothideomycetes</taxon>
        <taxon>Dothideomycetes incertae sedis</taxon>
        <taxon>Peltaster</taxon>
    </lineage>
</organism>
<keyword evidence="4" id="KW-0472">Membrane</keyword>
<keyword evidence="4" id="KW-0812">Transmembrane</keyword>
<keyword evidence="7" id="KW-1185">Reference proteome</keyword>
<evidence type="ECO:0000256" key="4">
    <source>
        <dbReference type="SAM" id="Phobius"/>
    </source>
</evidence>
<dbReference type="InterPro" id="IPR036259">
    <property type="entry name" value="MFS_trans_sf"/>
</dbReference>
<evidence type="ECO:0000256" key="2">
    <source>
        <dbReference type="ARBA" id="ARBA00006727"/>
    </source>
</evidence>
<name>A0A6H0Y352_9PEZI</name>
<dbReference type="Gene3D" id="1.20.1250.20">
    <property type="entry name" value="MFS general substrate transporter like domains"/>
    <property type="match status" value="2"/>
</dbReference>
<feature type="transmembrane region" description="Helical" evidence="4">
    <location>
        <begin position="187"/>
        <end position="207"/>
    </location>
</feature>
<dbReference type="AlphaFoldDB" id="A0A6H0Y352"/>
<dbReference type="EMBL" id="CP051142">
    <property type="protein sequence ID" value="QIX01355.1"/>
    <property type="molecule type" value="Genomic_DNA"/>
</dbReference>
<sequence length="413" mass="43561">MASTYTDAEKPAGAPPSTMPTFSEGGSKAWLVVLGCWCTSFASFGIVNSFGIYETYYLSTFLEGYSPSTVAWIGSIQTFAQFSATLISGPITDRYGALTIIYPASVLLVVAMMLTSLCSEFYQFLLCQGILLGIASGFLFAPALTVVGHYFFKRRAMAMSFASTGSPIGGIIYPIILSNILPRGFGWAQRACGFLSLALLLVAAITIRPTGLRRKGAFVLLEAFKKPAYLQVLALFLLVLGLWTPYFYLAEYGIANGMNSTLANYLFAFLNAGSFIGRILAGAFAGYAGQFNVITAAAYAIGIILLCWLATFSSAGIIVLSIFIGAATGIIIALMMSTIAHTADVPSKIGTYIGQSTFIVGFAGLAGTPIAGALIAREGGYTHAIIFSGVVSLAGAVVLTGARYAFVKDKLVA</sequence>
<dbReference type="Pfam" id="PF07690">
    <property type="entry name" value="MFS_1"/>
    <property type="match status" value="1"/>
</dbReference>
<comment type="similarity">
    <text evidence="2">Belongs to the major facilitator superfamily. Monocarboxylate porter (TC 2.A.1.13) family.</text>
</comment>
<dbReference type="OrthoDB" id="5667at2759"/>
<feature type="transmembrane region" description="Helical" evidence="4">
    <location>
        <begin position="29"/>
        <end position="50"/>
    </location>
</feature>
<feature type="transmembrane region" description="Helical" evidence="4">
    <location>
        <begin position="352"/>
        <end position="375"/>
    </location>
</feature>
<protein>
    <recommendedName>
        <fullName evidence="5">Major facilitator superfamily (MFS) profile domain-containing protein</fullName>
    </recommendedName>
</protein>
<evidence type="ECO:0000259" key="5">
    <source>
        <dbReference type="PROSITE" id="PS50850"/>
    </source>
</evidence>
<feature type="transmembrane region" description="Helical" evidence="4">
    <location>
        <begin position="317"/>
        <end position="340"/>
    </location>
</feature>
<feature type="transmembrane region" description="Helical" evidence="4">
    <location>
        <begin position="381"/>
        <end position="406"/>
    </location>
</feature>
<reference evidence="6 7" key="1">
    <citation type="journal article" date="2016" name="Sci. Rep.">
        <title>Peltaster fructicola genome reveals evolution from an invasive phytopathogen to an ectophytic parasite.</title>
        <authorList>
            <person name="Xu C."/>
            <person name="Chen H."/>
            <person name="Gleason M.L."/>
            <person name="Xu J.R."/>
            <person name="Liu H."/>
            <person name="Zhang R."/>
            <person name="Sun G."/>
        </authorList>
    </citation>
    <scope>NUCLEOTIDE SEQUENCE [LARGE SCALE GENOMIC DNA]</scope>
    <source>
        <strain evidence="6 7">LNHT1506</strain>
    </source>
</reference>
<dbReference type="PROSITE" id="PS50850">
    <property type="entry name" value="MFS"/>
    <property type="match status" value="1"/>
</dbReference>
<evidence type="ECO:0000256" key="3">
    <source>
        <dbReference type="SAM" id="MobiDB-lite"/>
    </source>
</evidence>
<feature type="transmembrane region" description="Helical" evidence="4">
    <location>
        <begin position="293"/>
        <end position="311"/>
    </location>
</feature>